<dbReference type="GO" id="GO:0050660">
    <property type="term" value="F:flavin adenine dinucleotide binding"/>
    <property type="evidence" value="ECO:0007669"/>
    <property type="project" value="InterPro"/>
</dbReference>
<evidence type="ECO:0000259" key="4">
    <source>
        <dbReference type="Pfam" id="PF02771"/>
    </source>
</evidence>
<accession>A0A545SZ14</accession>
<dbReference type="Gene3D" id="2.40.110.10">
    <property type="entry name" value="Butyryl-CoA Dehydrogenase, subunit A, domain 2"/>
    <property type="match status" value="1"/>
</dbReference>
<dbReference type="RefSeq" id="WP_142929117.1">
    <property type="nucleotide sequence ID" value="NZ_ML660103.1"/>
</dbReference>
<dbReference type="PIRSF" id="PIRSF016578">
    <property type="entry name" value="HsaA"/>
    <property type="match status" value="1"/>
</dbReference>
<dbReference type="Proteomes" id="UP000319732">
    <property type="component" value="Unassembled WGS sequence"/>
</dbReference>
<keyword evidence="3" id="KW-0812">Transmembrane</keyword>
<dbReference type="OrthoDB" id="7316074at2"/>
<gene>
    <name evidence="6" type="ORF">FKG94_22130</name>
</gene>
<name>A0A545SZ14_9GAMM</name>
<keyword evidence="7" id="KW-1185">Reference proteome</keyword>
<evidence type="ECO:0000313" key="6">
    <source>
        <dbReference type="EMBL" id="TQV70213.1"/>
    </source>
</evidence>
<dbReference type="Gene3D" id="1.20.140.10">
    <property type="entry name" value="Butyryl-CoA Dehydrogenase, subunit A, domain 3"/>
    <property type="match status" value="1"/>
</dbReference>
<dbReference type="SUPFAM" id="SSF56645">
    <property type="entry name" value="Acyl-CoA dehydrogenase NM domain-like"/>
    <property type="match status" value="1"/>
</dbReference>
<keyword evidence="6" id="KW-0503">Monooxygenase</keyword>
<dbReference type="InterPro" id="IPR013786">
    <property type="entry name" value="AcylCoA_DH/ox_N"/>
</dbReference>
<dbReference type="EMBL" id="VHSG01000025">
    <property type="protein sequence ID" value="TQV70213.1"/>
    <property type="molecule type" value="Genomic_DNA"/>
</dbReference>
<protein>
    <submittedName>
        <fullName evidence="6">Flavin-dependent monooxygenase</fullName>
    </submittedName>
</protein>
<proteinExistence type="inferred from homology"/>
<reference evidence="6 7" key="1">
    <citation type="submission" date="2019-06" db="EMBL/GenBank/DDBJ databases">
        <title>Whole genome sequence for Cellvibrionaceae sp. R142.</title>
        <authorList>
            <person name="Wang G."/>
        </authorList>
    </citation>
    <scope>NUCLEOTIDE SEQUENCE [LARGE SCALE GENOMIC DNA]</scope>
    <source>
        <strain evidence="6 7">R142</strain>
    </source>
</reference>
<sequence>MTKDDCKPPDPVASARHFQPLLKDRADEIEVARRIPQDIADAFAEAGFYALCVPADYGGLEASPITLIDVVETLAIAEASSAWCVFIGATAGLVSAYLPNAVASSVYGPSSKAWSTTISAGVFAPRGRALIEKDGYRVSGQWQWGSGATNAEWVMGGCITLCNGEPELMANGLPANRLMLVRASEVEFLDNWHVSGLCGTGSADFAIHNQLVPFEHSVNLMTDRPLPRPLYAFPIFGLLSIGVSAVILGLARAAIDELVSFAGKKTPDGTRKTLAGRATVQSDIAEAEALYRSARLFLHDTVAKAWEVAQQQGELTLEHRRDIRLAASHAANSGARAVDVVYRLGGGTSVYKASPLQRYFRDVHTATQHMVVGSTTWEQVGRLFLGVPSDTTML</sequence>
<dbReference type="GO" id="GO:0003995">
    <property type="term" value="F:acyl-CoA dehydrogenase activity"/>
    <property type="evidence" value="ECO:0007669"/>
    <property type="project" value="TreeGrafter"/>
</dbReference>
<organism evidence="6 7">
    <name type="scientific">Exilibacterium tricleocarpae</name>
    <dbReference type="NCBI Taxonomy" id="2591008"/>
    <lineage>
        <taxon>Bacteria</taxon>
        <taxon>Pseudomonadati</taxon>
        <taxon>Pseudomonadota</taxon>
        <taxon>Gammaproteobacteria</taxon>
        <taxon>Cellvibrionales</taxon>
        <taxon>Cellvibrionaceae</taxon>
        <taxon>Exilibacterium</taxon>
    </lineage>
</organism>
<dbReference type="PANTHER" id="PTHR48083:SF5">
    <property type="entry name" value="NRGC PROTEIN"/>
    <property type="match status" value="1"/>
</dbReference>
<dbReference type="Pfam" id="PF08028">
    <property type="entry name" value="Acyl-CoA_dh_2"/>
    <property type="match status" value="1"/>
</dbReference>
<feature type="domain" description="Acyl-CoA dehydrogenase C-terminal" evidence="5">
    <location>
        <begin position="242"/>
        <end position="372"/>
    </location>
</feature>
<dbReference type="InterPro" id="IPR050741">
    <property type="entry name" value="Acyl-CoA_dehydrogenase"/>
</dbReference>
<dbReference type="AlphaFoldDB" id="A0A545SZ14"/>
<feature type="domain" description="Acyl-CoA dehydrogenase/oxidase N-terminal" evidence="4">
    <location>
        <begin position="22"/>
        <end position="94"/>
    </location>
</feature>
<dbReference type="InterPro" id="IPR037069">
    <property type="entry name" value="AcylCoA_DH/ox_N_sf"/>
</dbReference>
<evidence type="ECO:0000313" key="7">
    <source>
        <dbReference type="Proteomes" id="UP000319732"/>
    </source>
</evidence>
<evidence type="ECO:0000256" key="2">
    <source>
        <dbReference type="ARBA" id="ARBA00049661"/>
    </source>
</evidence>
<keyword evidence="3" id="KW-0472">Membrane</keyword>
<keyword evidence="1" id="KW-0560">Oxidoreductase</keyword>
<dbReference type="InterPro" id="IPR046373">
    <property type="entry name" value="Acyl-CoA_Oxase/DH_mid-dom_sf"/>
</dbReference>
<dbReference type="GO" id="GO:0033539">
    <property type="term" value="P:fatty acid beta-oxidation using acyl-CoA dehydrogenase"/>
    <property type="evidence" value="ECO:0007669"/>
    <property type="project" value="TreeGrafter"/>
</dbReference>
<evidence type="ECO:0000256" key="1">
    <source>
        <dbReference type="ARBA" id="ARBA00023002"/>
    </source>
</evidence>
<evidence type="ECO:0000256" key="3">
    <source>
        <dbReference type="SAM" id="Phobius"/>
    </source>
</evidence>
<keyword evidence="3" id="KW-1133">Transmembrane helix</keyword>
<dbReference type="SUPFAM" id="SSF47203">
    <property type="entry name" value="Acyl-CoA dehydrogenase C-terminal domain-like"/>
    <property type="match status" value="1"/>
</dbReference>
<feature type="transmembrane region" description="Helical" evidence="3">
    <location>
        <begin position="231"/>
        <end position="255"/>
    </location>
</feature>
<comment type="similarity">
    <text evidence="2">Belongs to the HpaH/HsaA monooxygenase family.</text>
</comment>
<evidence type="ECO:0000259" key="5">
    <source>
        <dbReference type="Pfam" id="PF08028"/>
    </source>
</evidence>
<comment type="caution">
    <text evidence="6">The sequence shown here is derived from an EMBL/GenBank/DDBJ whole genome shotgun (WGS) entry which is preliminary data.</text>
</comment>
<dbReference type="InterPro" id="IPR009100">
    <property type="entry name" value="AcylCoA_DH/oxidase_NM_dom_sf"/>
</dbReference>
<dbReference type="Pfam" id="PF02771">
    <property type="entry name" value="Acyl-CoA_dh_N"/>
    <property type="match status" value="1"/>
</dbReference>
<dbReference type="PANTHER" id="PTHR48083">
    <property type="entry name" value="MEDIUM-CHAIN SPECIFIC ACYL-COA DEHYDROGENASE, MITOCHONDRIAL-RELATED"/>
    <property type="match status" value="1"/>
</dbReference>
<dbReference type="Gene3D" id="1.10.540.10">
    <property type="entry name" value="Acyl-CoA dehydrogenase/oxidase, N-terminal domain"/>
    <property type="match status" value="1"/>
</dbReference>
<dbReference type="InterPro" id="IPR036250">
    <property type="entry name" value="AcylCo_DH-like_C"/>
</dbReference>
<dbReference type="GO" id="GO:0005737">
    <property type="term" value="C:cytoplasm"/>
    <property type="evidence" value="ECO:0007669"/>
    <property type="project" value="TreeGrafter"/>
</dbReference>
<dbReference type="GO" id="GO:0004497">
    <property type="term" value="F:monooxygenase activity"/>
    <property type="evidence" value="ECO:0007669"/>
    <property type="project" value="UniProtKB-KW"/>
</dbReference>
<dbReference type="InterPro" id="IPR013107">
    <property type="entry name" value="Acyl-CoA_DH_C"/>
</dbReference>